<dbReference type="Proteomes" id="UP000694923">
    <property type="component" value="Unplaced"/>
</dbReference>
<reference evidence="3" key="1">
    <citation type="submission" date="2025-08" db="UniProtKB">
        <authorList>
            <consortium name="RefSeq"/>
        </authorList>
    </citation>
    <scope>IDENTIFICATION</scope>
</reference>
<dbReference type="RefSeq" id="XP_008565247.1">
    <property type="nucleotide sequence ID" value="XM_008567025.1"/>
</dbReference>
<evidence type="ECO:0000256" key="1">
    <source>
        <dbReference type="SAM" id="MobiDB-lite"/>
    </source>
</evidence>
<keyword evidence="2" id="KW-1185">Reference proteome</keyword>
<accession>A0ABM0QA56</accession>
<feature type="region of interest" description="Disordered" evidence="1">
    <location>
        <begin position="21"/>
        <end position="49"/>
    </location>
</feature>
<sequence length="83" mass="8845">MVTEQRFKVLKTKVAQLQCQVGDPRPPLRQNTSGPLEGARRTFPPGSELGPGAKKHFCAGCAFALRTVLSPDLSPGTVAIWGA</sequence>
<evidence type="ECO:0000313" key="3">
    <source>
        <dbReference type="RefSeq" id="XP_008565247.1"/>
    </source>
</evidence>
<dbReference type="GeneID" id="103585918"/>
<name>A0ABM0QA56_GALVR</name>
<protein>
    <submittedName>
        <fullName evidence="3">Uncharacterized protein</fullName>
    </submittedName>
</protein>
<evidence type="ECO:0000313" key="2">
    <source>
        <dbReference type="Proteomes" id="UP000694923"/>
    </source>
</evidence>
<proteinExistence type="predicted"/>
<gene>
    <name evidence="3" type="primary">LOC103585918</name>
</gene>
<organism evidence="2 3">
    <name type="scientific">Galeopterus variegatus</name>
    <name type="common">Malayan flying lemur</name>
    <name type="synonym">Cynocephalus variegatus</name>
    <dbReference type="NCBI Taxonomy" id="482537"/>
    <lineage>
        <taxon>Eukaryota</taxon>
        <taxon>Metazoa</taxon>
        <taxon>Chordata</taxon>
        <taxon>Craniata</taxon>
        <taxon>Vertebrata</taxon>
        <taxon>Euteleostomi</taxon>
        <taxon>Mammalia</taxon>
        <taxon>Eutheria</taxon>
        <taxon>Euarchontoglires</taxon>
        <taxon>Dermoptera</taxon>
        <taxon>Cynocephalidae</taxon>
        <taxon>Galeopterus</taxon>
    </lineage>
</organism>